<evidence type="ECO:0000256" key="1">
    <source>
        <dbReference type="SAM" id="MobiDB-lite"/>
    </source>
</evidence>
<keyword evidence="3" id="KW-1185">Reference proteome</keyword>
<dbReference type="InParanoid" id="B4MVT8"/>
<proteinExistence type="predicted"/>
<dbReference type="OrthoDB" id="7883789at2759"/>
<accession>B4MVT8</accession>
<dbReference type="EMBL" id="CH963857">
    <property type="protein sequence ID" value="EDW75808.2"/>
    <property type="molecule type" value="Genomic_DNA"/>
</dbReference>
<name>B4MVT8_DROWI</name>
<dbReference type="HOGENOM" id="CLU_129484_0_0_1"/>
<gene>
    <name evidence="2" type="primary">Dwil\GK14999</name>
    <name evidence="2" type="ORF">Dwil_GK14999</name>
</gene>
<protein>
    <submittedName>
        <fullName evidence="2">Uncharacterized protein</fullName>
    </submittedName>
</protein>
<feature type="region of interest" description="Disordered" evidence="1">
    <location>
        <begin position="15"/>
        <end position="38"/>
    </location>
</feature>
<evidence type="ECO:0000313" key="2">
    <source>
        <dbReference type="EMBL" id="EDW75808.2"/>
    </source>
</evidence>
<dbReference type="AlphaFoldDB" id="B4MVT8"/>
<dbReference type="Proteomes" id="UP000007798">
    <property type="component" value="Unassembled WGS sequence"/>
</dbReference>
<dbReference type="STRING" id="7260.B4MVT8"/>
<reference evidence="2 3" key="1">
    <citation type="journal article" date="2007" name="Nature">
        <title>Evolution of genes and genomes on the Drosophila phylogeny.</title>
        <authorList>
            <consortium name="Drosophila 12 Genomes Consortium"/>
            <person name="Clark A.G."/>
            <person name="Eisen M.B."/>
            <person name="Smith D.R."/>
            <person name="Bergman C.M."/>
            <person name="Oliver B."/>
            <person name="Markow T.A."/>
            <person name="Kaufman T.C."/>
            <person name="Kellis M."/>
            <person name="Gelbart W."/>
            <person name="Iyer V.N."/>
            <person name="Pollard D.A."/>
            <person name="Sackton T.B."/>
            <person name="Larracuente A.M."/>
            <person name="Singh N.D."/>
            <person name="Abad J.P."/>
            <person name="Abt D.N."/>
            <person name="Adryan B."/>
            <person name="Aguade M."/>
            <person name="Akashi H."/>
            <person name="Anderson W.W."/>
            <person name="Aquadro C.F."/>
            <person name="Ardell D.H."/>
            <person name="Arguello R."/>
            <person name="Artieri C.G."/>
            <person name="Barbash D.A."/>
            <person name="Barker D."/>
            <person name="Barsanti P."/>
            <person name="Batterham P."/>
            <person name="Batzoglou S."/>
            <person name="Begun D."/>
            <person name="Bhutkar A."/>
            <person name="Blanco E."/>
            <person name="Bosak S.A."/>
            <person name="Bradley R.K."/>
            <person name="Brand A.D."/>
            <person name="Brent M.R."/>
            <person name="Brooks A.N."/>
            <person name="Brown R.H."/>
            <person name="Butlin R.K."/>
            <person name="Caggese C."/>
            <person name="Calvi B.R."/>
            <person name="Bernardo de Carvalho A."/>
            <person name="Caspi A."/>
            <person name="Castrezana S."/>
            <person name="Celniker S.E."/>
            <person name="Chang J.L."/>
            <person name="Chapple C."/>
            <person name="Chatterji S."/>
            <person name="Chinwalla A."/>
            <person name="Civetta A."/>
            <person name="Clifton S.W."/>
            <person name="Comeron J.M."/>
            <person name="Costello J.C."/>
            <person name="Coyne J.A."/>
            <person name="Daub J."/>
            <person name="David R.G."/>
            <person name="Delcher A.L."/>
            <person name="Delehaunty K."/>
            <person name="Do C.B."/>
            <person name="Ebling H."/>
            <person name="Edwards K."/>
            <person name="Eickbush T."/>
            <person name="Evans J.D."/>
            <person name="Filipski A."/>
            <person name="Findeiss S."/>
            <person name="Freyhult E."/>
            <person name="Fulton L."/>
            <person name="Fulton R."/>
            <person name="Garcia A.C."/>
            <person name="Gardiner A."/>
            <person name="Garfield D.A."/>
            <person name="Garvin B.E."/>
            <person name="Gibson G."/>
            <person name="Gilbert D."/>
            <person name="Gnerre S."/>
            <person name="Godfrey J."/>
            <person name="Good R."/>
            <person name="Gotea V."/>
            <person name="Gravely B."/>
            <person name="Greenberg A.J."/>
            <person name="Griffiths-Jones S."/>
            <person name="Gross S."/>
            <person name="Guigo R."/>
            <person name="Gustafson E.A."/>
            <person name="Haerty W."/>
            <person name="Hahn M.W."/>
            <person name="Halligan D.L."/>
            <person name="Halpern A.L."/>
            <person name="Halter G.M."/>
            <person name="Han M.V."/>
            <person name="Heger A."/>
            <person name="Hillier L."/>
            <person name="Hinrichs A.S."/>
            <person name="Holmes I."/>
            <person name="Hoskins R.A."/>
            <person name="Hubisz M.J."/>
            <person name="Hultmark D."/>
            <person name="Huntley M.A."/>
            <person name="Jaffe D.B."/>
            <person name="Jagadeeshan S."/>
            <person name="Jeck W.R."/>
            <person name="Johnson J."/>
            <person name="Jones C.D."/>
            <person name="Jordan W.C."/>
            <person name="Karpen G.H."/>
            <person name="Kataoka E."/>
            <person name="Keightley P.D."/>
            <person name="Kheradpour P."/>
            <person name="Kirkness E.F."/>
            <person name="Koerich L.B."/>
            <person name="Kristiansen K."/>
            <person name="Kudrna D."/>
            <person name="Kulathinal R.J."/>
            <person name="Kumar S."/>
            <person name="Kwok R."/>
            <person name="Lander E."/>
            <person name="Langley C.H."/>
            <person name="Lapoint R."/>
            <person name="Lazzaro B.P."/>
            <person name="Lee S.J."/>
            <person name="Levesque L."/>
            <person name="Li R."/>
            <person name="Lin C.F."/>
            <person name="Lin M.F."/>
            <person name="Lindblad-Toh K."/>
            <person name="Llopart A."/>
            <person name="Long M."/>
            <person name="Low L."/>
            <person name="Lozovsky E."/>
            <person name="Lu J."/>
            <person name="Luo M."/>
            <person name="Machado C.A."/>
            <person name="Makalowski W."/>
            <person name="Marzo M."/>
            <person name="Matsuda M."/>
            <person name="Matzkin L."/>
            <person name="McAllister B."/>
            <person name="McBride C.S."/>
            <person name="McKernan B."/>
            <person name="McKernan K."/>
            <person name="Mendez-Lago M."/>
            <person name="Minx P."/>
            <person name="Mollenhauer M.U."/>
            <person name="Montooth K."/>
            <person name="Mount S.M."/>
            <person name="Mu X."/>
            <person name="Myers E."/>
            <person name="Negre B."/>
            <person name="Newfeld S."/>
            <person name="Nielsen R."/>
            <person name="Noor M.A."/>
            <person name="O'Grady P."/>
            <person name="Pachter L."/>
            <person name="Papaceit M."/>
            <person name="Parisi M.J."/>
            <person name="Parisi M."/>
            <person name="Parts L."/>
            <person name="Pedersen J.S."/>
            <person name="Pesole G."/>
            <person name="Phillippy A.M."/>
            <person name="Ponting C.P."/>
            <person name="Pop M."/>
            <person name="Porcelli D."/>
            <person name="Powell J.R."/>
            <person name="Prohaska S."/>
            <person name="Pruitt K."/>
            <person name="Puig M."/>
            <person name="Quesneville H."/>
            <person name="Ram K.R."/>
            <person name="Rand D."/>
            <person name="Rasmussen M.D."/>
            <person name="Reed L.K."/>
            <person name="Reenan R."/>
            <person name="Reily A."/>
            <person name="Remington K.A."/>
            <person name="Rieger T.T."/>
            <person name="Ritchie M.G."/>
            <person name="Robin C."/>
            <person name="Rogers Y.H."/>
            <person name="Rohde C."/>
            <person name="Rozas J."/>
            <person name="Rubenfield M.J."/>
            <person name="Ruiz A."/>
            <person name="Russo S."/>
            <person name="Salzberg S.L."/>
            <person name="Sanchez-Gracia A."/>
            <person name="Saranga D.J."/>
            <person name="Sato H."/>
            <person name="Schaeffer S.W."/>
            <person name="Schatz M.C."/>
            <person name="Schlenke T."/>
            <person name="Schwartz R."/>
            <person name="Segarra C."/>
            <person name="Singh R.S."/>
            <person name="Sirot L."/>
            <person name="Sirota M."/>
            <person name="Sisneros N.B."/>
            <person name="Smith C.D."/>
            <person name="Smith T.F."/>
            <person name="Spieth J."/>
            <person name="Stage D.E."/>
            <person name="Stark A."/>
            <person name="Stephan W."/>
            <person name="Strausberg R.L."/>
            <person name="Strempel S."/>
            <person name="Sturgill D."/>
            <person name="Sutton G."/>
            <person name="Sutton G.G."/>
            <person name="Tao W."/>
            <person name="Teichmann S."/>
            <person name="Tobari Y.N."/>
            <person name="Tomimura Y."/>
            <person name="Tsolas J.M."/>
            <person name="Valente V.L."/>
            <person name="Venter E."/>
            <person name="Venter J.C."/>
            <person name="Vicario S."/>
            <person name="Vieira F.G."/>
            <person name="Vilella A.J."/>
            <person name="Villasante A."/>
            <person name="Walenz B."/>
            <person name="Wang J."/>
            <person name="Wasserman M."/>
            <person name="Watts T."/>
            <person name="Wilson D."/>
            <person name="Wilson R.K."/>
            <person name="Wing R.A."/>
            <person name="Wolfner M.F."/>
            <person name="Wong A."/>
            <person name="Wong G.K."/>
            <person name="Wu C.I."/>
            <person name="Wu G."/>
            <person name="Yamamoto D."/>
            <person name="Yang H.P."/>
            <person name="Yang S.P."/>
            <person name="Yorke J.A."/>
            <person name="Yoshida K."/>
            <person name="Zdobnov E."/>
            <person name="Zhang P."/>
            <person name="Zhang Y."/>
            <person name="Zimin A.V."/>
            <person name="Baldwin J."/>
            <person name="Abdouelleil A."/>
            <person name="Abdulkadir J."/>
            <person name="Abebe A."/>
            <person name="Abera B."/>
            <person name="Abreu J."/>
            <person name="Acer S.C."/>
            <person name="Aftuck L."/>
            <person name="Alexander A."/>
            <person name="An P."/>
            <person name="Anderson E."/>
            <person name="Anderson S."/>
            <person name="Arachi H."/>
            <person name="Azer M."/>
            <person name="Bachantsang P."/>
            <person name="Barry A."/>
            <person name="Bayul T."/>
            <person name="Berlin A."/>
            <person name="Bessette D."/>
            <person name="Bloom T."/>
            <person name="Blye J."/>
            <person name="Boguslavskiy L."/>
            <person name="Bonnet C."/>
            <person name="Boukhgalter B."/>
            <person name="Bourzgui I."/>
            <person name="Brown A."/>
            <person name="Cahill P."/>
            <person name="Channer S."/>
            <person name="Cheshatsang Y."/>
            <person name="Chuda L."/>
            <person name="Citroen M."/>
            <person name="Collymore A."/>
            <person name="Cooke P."/>
            <person name="Costello M."/>
            <person name="D'Aco K."/>
            <person name="Daza R."/>
            <person name="De Haan G."/>
            <person name="DeGray S."/>
            <person name="DeMaso C."/>
            <person name="Dhargay N."/>
            <person name="Dooley K."/>
            <person name="Dooley E."/>
            <person name="Doricent M."/>
            <person name="Dorje P."/>
            <person name="Dorjee K."/>
            <person name="Dupes A."/>
            <person name="Elong R."/>
            <person name="Falk J."/>
            <person name="Farina A."/>
            <person name="Faro S."/>
            <person name="Ferguson D."/>
            <person name="Fisher S."/>
            <person name="Foley C.D."/>
            <person name="Franke A."/>
            <person name="Friedrich D."/>
            <person name="Gadbois L."/>
            <person name="Gearin G."/>
            <person name="Gearin C.R."/>
            <person name="Giannoukos G."/>
            <person name="Goode T."/>
            <person name="Graham J."/>
            <person name="Grandbois E."/>
            <person name="Grewal S."/>
            <person name="Gyaltsen K."/>
            <person name="Hafez N."/>
            <person name="Hagos B."/>
            <person name="Hall J."/>
            <person name="Henson C."/>
            <person name="Hollinger A."/>
            <person name="Honan T."/>
            <person name="Huard M.D."/>
            <person name="Hughes L."/>
            <person name="Hurhula B."/>
            <person name="Husby M.E."/>
            <person name="Kamat A."/>
            <person name="Kanga B."/>
            <person name="Kashin S."/>
            <person name="Khazanovich D."/>
            <person name="Kisner P."/>
            <person name="Lance K."/>
            <person name="Lara M."/>
            <person name="Lee W."/>
            <person name="Lennon N."/>
            <person name="Letendre F."/>
            <person name="LeVine R."/>
            <person name="Lipovsky A."/>
            <person name="Liu X."/>
            <person name="Liu J."/>
            <person name="Liu S."/>
            <person name="Lokyitsang T."/>
            <person name="Lokyitsang Y."/>
            <person name="Lubonja R."/>
            <person name="Lui A."/>
            <person name="MacDonald P."/>
            <person name="Magnisalis V."/>
            <person name="Maru K."/>
            <person name="Matthews C."/>
            <person name="McCusker W."/>
            <person name="McDonough S."/>
            <person name="Mehta T."/>
            <person name="Meldrim J."/>
            <person name="Meneus L."/>
            <person name="Mihai O."/>
            <person name="Mihalev A."/>
            <person name="Mihova T."/>
            <person name="Mittelman R."/>
            <person name="Mlenga V."/>
            <person name="Montmayeur A."/>
            <person name="Mulrain L."/>
            <person name="Navidi A."/>
            <person name="Naylor J."/>
            <person name="Negash T."/>
            <person name="Nguyen T."/>
            <person name="Nguyen N."/>
            <person name="Nicol R."/>
            <person name="Norbu C."/>
            <person name="Norbu N."/>
            <person name="Novod N."/>
            <person name="O'Neill B."/>
            <person name="Osman S."/>
            <person name="Markiewicz E."/>
            <person name="Oyono O.L."/>
            <person name="Patti C."/>
            <person name="Phunkhang P."/>
            <person name="Pierre F."/>
            <person name="Priest M."/>
            <person name="Raghuraman S."/>
            <person name="Rege F."/>
            <person name="Reyes R."/>
            <person name="Rise C."/>
            <person name="Rogov P."/>
            <person name="Ross K."/>
            <person name="Ryan E."/>
            <person name="Settipalli S."/>
            <person name="Shea T."/>
            <person name="Sherpa N."/>
            <person name="Shi L."/>
            <person name="Shih D."/>
            <person name="Sparrow T."/>
            <person name="Spaulding J."/>
            <person name="Stalker J."/>
            <person name="Stange-Thomann N."/>
            <person name="Stavropoulos S."/>
            <person name="Stone C."/>
            <person name="Strader C."/>
            <person name="Tesfaye S."/>
            <person name="Thomson T."/>
            <person name="Thoulutsang Y."/>
            <person name="Thoulutsang D."/>
            <person name="Topham K."/>
            <person name="Topping I."/>
            <person name="Tsamla T."/>
            <person name="Vassiliev H."/>
            <person name="Vo A."/>
            <person name="Wangchuk T."/>
            <person name="Wangdi T."/>
            <person name="Weiand M."/>
            <person name="Wilkinson J."/>
            <person name="Wilson A."/>
            <person name="Yadav S."/>
            <person name="Young G."/>
            <person name="Yu Q."/>
            <person name="Zembek L."/>
            <person name="Zhong D."/>
            <person name="Zimmer A."/>
            <person name="Zwirko Z."/>
            <person name="Jaffe D.B."/>
            <person name="Alvarez P."/>
            <person name="Brockman W."/>
            <person name="Butler J."/>
            <person name="Chin C."/>
            <person name="Gnerre S."/>
            <person name="Grabherr M."/>
            <person name="Kleber M."/>
            <person name="Mauceli E."/>
            <person name="MacCallum I."/>
        </authorList>
    </citation>
    <scope>NUCLEOTIDE SEQUENCE [LARGE SCALE GENOMIC DNA]</scope>
    <source>
        <strain evidence="3">Tucson 14030-0811.24</strain>
    </source>
</reference>
<organism evidence="2 3">
    <name type="scientific">Drosophila willistoni</name>
    <name type="common">Fruit fly</name>
    <dbReference type="NCBI Taxonomy" id="7260"/>
    <lineage>
        <taxon>Eukaryota</taxon>
        <taxon>Metazoa</taxon>
        <taxon>Ecdysozoa</taxon>
        <taxon>Arthropoda</taxon>
        <taxon>Hexapoda</taxon>
        <taxon>Insecta</taxon>
        <taxon>Pterygota</taxon>
        <taxon>Neoptera</taxon>
        <taxon>Endopterygota</taxon>
        <taxon>Diptera</taxon>
        <taxon>Brachycera</taxon>
        <taxon>Muscomorpha</taxon>
        <taxon>Ephydroidea</taxon>
        <taxon>Drosophilidae</taxon>
        <taxon>Drosophila</taxon>
        <taxon>Sophophora</taxon>
    </lineage>
</organism>
<evidence type="ECO:0000313" key="3">
    <source>
        <dbReference type="Proteomes" id="UP000007798"/>
    </source>
</evidence>
<sequence length="189" mass="20888">MKYCVLKKVYLKPKPLAERNTTQSSPSQSSDNSLNTTQHSAMELEAAAALLMLRYQYDIQSAAKLAAAAETAIPAESSRSPTPPPPCVVDNCTPKEQQVRVTASSQPLKKRTIPSHLLRRSLTPAKQQQVPSNKNISQNAIVKAKIKAKTPLPAFERNNESSNNTTCNKALLKSCRNMIREFLDNQEKI</sequence>